<feature type="transmembrane region" description="Helical" evidence="1">
    <location>
        <begin position="69"/>
        <end position="92"/>
    </location>
</feature>
<dbReference type="STRING" id="1798676.A3B90_00495"/>
<protein>
    <submittedName>
        <fullName evidence="2">Uncharacterized protein</fullName>
    </submittedName>
</protein>
<feature type="transmembrane region" description="Helical" evidence="1">
    <location>
        <begin position="104"/>
        <end position="124"/>
    </location>
</feature>
<name>A0A1F6M5Y4_9BACT</name>
<keyword evidence="1" id="KW-0472">Membrane</keyword>
<sequence length="373" mass="41945">MDFFQDFGWYVFGFALLLFLTSILYYKGFIEKKGKKYLLVPFFIIVVVQIILTILAASSCRGEGCMGVVYLLFGIPVVIAVLVGIVCINWAVFRIFKIIDKKRLKIFWIILGIGCILPVILLGFSPGDANGIERKAIATGSIQKCDSIIFDLSATNNRARRESCKLQVAKAINTFDVCKTFETPQMRQACVSWAVARTGEQNWCDILEGQEKLHCEQIVQTVNWMRENYCTYGSYASCLGNICKETFLNNKYELSVESSINTCLQRLAIQKSQDQACMKMLSIPGLPGHDDATACSRFLAEMRNLSTVCSPGQNHLDCLNTVCPDHTYSLDKLNACFRIKAIDGLDTSWCQRIINGDPGSCENQIYARQRNLR</sequence>
<gene>
    <name evidence="2" type="ORF">A3B90_00495</name>
</gene>
<dbReference type="EMBL" id="MFPX01000007">
    <property type="protein sequence ID" value="OGH67054.1"/>
    <property type="molecule type" value="Genomic_DNA"/>
</dbReference>
<proteinExistence type="predicted"/>
<feature type="transmembrane region" description="Helical" evidence="1">
    <location>
        <begin position="7"/>
        <end position="26"/>
    </location>
</feature>
<keyword evidence="1" id="KW-1133">Transmembrane helix</keyword>
<dbReference type="AlphaFoldDB" id="A0A1F6M5Y4"/>
<organism evidence="2 3">
    <name type="scientific">Candidatus Magasanikbacteria bacterium RIFCSPHIGHO2_02_FULL_41_13</name>
    <dbReference type="NCBI Taxonomy" id="1798676"/>
    <lineage>
        <taxon>Bacteria</taxon>
        <taxon>Candidatus Magasanikiibacteriota</taxon>
    </lineage>
</organism>
<feature type="transmembrane region" description="Helical" evidence="1">
    <location>
        <begin position="38"/>
        <end position="57"/>
    </location>
</feature>
<keyword evidence="1" id="KW-0812">Transmembrane</keyword>
<accession>A0A1F6M5Y4</accession>
<dbReference type="Proteomes" id="UP000178742">
    <property type="component" value="Unassembled WGS sequence"/>
</dbReference>
<evidence type="ECO:0000313" key="2">
    <source>
        <dbReference type="EMBL" id="OGH67054.1"/>
    </source>
</evidence>
<evidence type="ECO:0000313" key="3">
    <source>
        <dbReference type="Proteomes" id="UP000178742"/>
    </source>
</evidence>
<evidence type="ECO:0000256" key="1">
    <source>
        <dbReference type="SAM" id="Phobius"/>
    </source>
</evidence>
<reference evidence="2 3" key="1">
    <citation type="journal article" date="2016" name="Nat. Commun.">
        <title>Thousands of microbial genomes shed light on interconnected biogeochemical processes in an aquifer system.</title>
        <authorList>
            <person name="Anantharaman K."/>
            <person name="Brown C.T."/>
            <person name="Hug L.A."/>
            <person name="Sharon I."/>
            <person name="Castelle C.J."/>
            <person name="Probst A.J."/>
            <person name="Thomas B.C."/>
            <person name="Singh A."/>
            <person name="Wilkins M.J."/>
            <person name="Karaoz U."/>
            <person name="Brodie E.L."/>
            <person name="Williams K.H."/>
            <person name="Hubbard S.S."/>
            <person name="Banfield J.F."/>
        </authorList>
    </citation>
    <scope>NUCLEOTIDE SEQUENCE [LARGE SCALE GENOMIC DNA]</scope>
</reference>
<comment type="caution">
    <text evidence="2">The sequence shown here is derived from an EMBL/GenBank/DDBJ whole genome shotgun (WGS) entry which is preliminary data.</text>
</comment>